<dbReference type="Proteomes" id="UP000828390">
    <property type="component" value="Unassembled WGS sequence"/>
</dbReference>
<comment type="caution">
    <text evidence="2">The sequence shown here is derived from an EMBL/GenBank/DDBJ whole genome shotgun (WGS) entry which is preliminary data.</text>
</comment>
<sequence length="52" mass="5839">MLLPDSQHQRRDLTGSEDSSISKSSVSVIAEKRNDIVIRKPLLFQSIQNDAN</sequence>
<protein>
    <submittedName>
        <fullName evidence="2">Uncharacterized protein</fullName>
    </submittedName>
</protein>
<evidence type="ECO:0000313" key="2">
    <source>
        <dbReference type="EMBL" id="KAH3790965.1"/>
    </source>
</evidence>
<evidence type="ECO:0000256" key="1">
    <source>
        <dbReference type="SAM" id="MobiDB-lite"/>
    </source>
</evidence>
<accession>A0A9D4F6W1</accession>
<reference evidence="2" key="1">
    <citation type="journal article" date="2019" name="bioRxiv">
        <title>The Genome of the Zebra Mussel, Dreissena polymorpha: A Resource for Invasive Species Research.</title>
        <authorList>
            <person name="McCartney M.A."/>
            <person name="Auch B."/>
            <person name="Kono T."/>
            <person name="Mallez S."/>
            <person name="Zhang Y."/>
            <person name="Obille A."/>
            <person name="Becker A."/>
            <person name="Abrahante J.E."/>
            <person name="Garbe J."/>
            <person name="Badalamenti J.P."/>
            <person name="Herman A."/>
            <person name="Mangelson H."/>
            <person name="Liachko I."/>
            <person name="Sullivan S."/>
            <person name="Sone E.D."/>
            <person name="Koren S."/>
            <person name="Silverstein K.A.T."/>
            <person name="Beckman K.B."/>
            <person name="Gohl D.M."/>
        </authorList>
    </citation>
    <scope>NUCLEOTIDE SEQUENCE</scope>
    <source>
        <strain evidence="2">Duluth1</strain>
        <tissue evidence="2">Whole animal</tissue>
    </source>
</reference>
<gene>
    <name evidence="2" type="ORF">DPMN_169173</name>
</gene>
<keyword evidence="3" id="KW-1185">Reference proteome</keyword>
<name>A0A9D4F6W1_DREPO</name>
<organism evidence="2 3">
    <name type="scientific">Dreissena polymorpha</name>
    <name type="common">Zebra mussel</name>
    <name type="synonym">Mytilus polymorpha</name>
    <dbReference type="NCBI Taxonomy" id="45954"/>
    <lineage>
        <taxon>Eukaryota</taxon>
        <taxon>Metazoa</taxon>
        <taxon>Spiralia</taxon>
        <taxon>Lophotrochozoa</taxon>
        <taxon>Mollusca</taxon>
        <taxon>Bivalvia</taxon>
        <taxon>Autobranchia</taxon>
        <taxon>Heteroconchia</taxon>
        <taxon>Euheterodonta</taxon>
        <taxon>Imparidentia</taxon>
        <taxon>Neoheterodontei</taxon>
        <taxon>Myida</taxon>
        <taxon>Dreissenoidea</taxon>
        <taxon>Dreissenidae</taxon>
        <taxon>Dreissena</taxon>
    </lineage>
</organism>
<reference evidence="2" key="2">
    <citation type="submission" date="2020-11" db="EMBL/GenBank/DDBJ databases">
        <authorList>
            <person name="McCartney M.A."/>
            <person name="Auch B."/>
            <person name="Kono T."/>
            <person name="Mallez S."/>
            <person name="Becker A."/>
            <person name="Gohl D.M."/>
            <person name="Silverstein K.A.T."/>
            <person name="Koren S."/>
            <person name="Bechman K.B."/>
            <person name="Herman A."/>
            <person name="Abrahante J.E."/>
            <person name="Garbe J."/>
        </authorList>
    </citation>
    <scope>NUCLEOTIDE SEQUENCE</scope>
    <source>
        <strain evidence="2">Duluth1</strain>
        <tissue evidence="2">Whole animal</tissue>
    </source>
</reference>
<dbReference type="EMBL" id="JAIWYP010000008">
    <property type="protein sequence ID" value="KAH3790965.1"/>
    <property type="molecule type" value="Genomic_DNA"/>
</dbReference>
<proteinExistence type="predicted"/>
<dbReference type="AlphaFoldDB" id="A0A9D4F6W1"/>
<feature type="compositionally biased region" description="Low complexity" evidence="1">
    <location>
        <begin position="16"/>
        <end position="25"/>
    </location>
</feature>
<evidence type="ECO:0000313" key="3">
    <source>
        <dbReference type="Proteomes" id="UP000828390"/>
    </source>
</evidence>
<feature type="region of interest" description="Disordered" evidence="1">
    <location>
        <begin position="1"/>
        <end position="25"/>
    </location>
</feature>